<dbReference type="PRINTS" id="PR00109">
    <property type="entry name" value="TYRKINASE"/>
</dbReference>
<evidence type="ECO:0000313" key="9">
    <source>
        <dbReference type="Proteomes" id="UP000247702"/>
    </source>
</evidence>
<evidence type="ECO:0000256" key="1">
    <source>
        <dbReference type="ARBA" id="ARBA00022679"/>
    </source>
</evidence>
<evidence type="ECO:0000256" key="2">
    <source>
        <dbReference type="ARBA" id="ARBA00022741"/>
    </source>
</evidence>
<dbReference type="PROSITE" id="PS00107">
    <property type="entry name" value="PROTEIN_KINASE_ATP"/>
    <property type="match status" value="1"/>
</dbReference>
<feature type="domain" description="Protein kinase" evidence="6">
    <location>
        <begin position="25"/>
        <end position="294"/>
    </location>
</feature>
<name>A0A2Z6QTR3_9GLOM</name>
<reference evidence="7 9" key="1">
    <citation type="submission" date="2017-11" db="EMBL/GenBank/DDBJ databases">
        <title>The genome of Rhizophagus clarus HR1 reveals common genetic basis of auxotrophy among arbuscular mycorrhizal fungi.</title>
        <authorList>
            <person name="Kobayashi Y."/>
        </authorList>
    </citation>
    <scope>NUCLEOTIDE SEQUENCE [LARGE SCALE GENOMIC DNA]</scope>
    <source>
        <strain evidence="7 9">HR1</strain>
    </source>
</reference>
<keyword evidence="9" id="KW-1185">Reference proteome</keyword>
<gene>
    <name evidence="8" type="ORF">RCL2_003102500</name>
    <name evidence="7" type="ORF">RclHR1_01460021</name>
</gene>
<evidence type="ECO:0000256" key="3">
    <source>
        <dbReference type="ARBA" id="ARBA00022777"/>
    </source>
</evidence>
<keyword evidence="2 5" id="KW-0547">Nucleotide-binding</keyword>
<dbReference type="SMART" id="SM00671">
    <property type="entry name" value="SEL1"/>
    <property type="match status" value="4"/>
</dbReference>
<evidence type="ECO:0000259" key="6">
    <source>
        <dbReference type="PROSITE" id="PS50011"/>
    </source>
</evidence>
<evidence type="ECO:0000313" key="8">
    <source>
        <dbReference type="EMBL" id="GET04726.1"/>
    </source>
</evidence>
<dbReference type="Proteomes" id="UP000615446">
    <property type="component" value="Unassembled WGS sequence"/>
</dbReference>
<dbReference type="InterPro" id="IPR011990">
    <property type="entry name" value="TPR-like_helical_dom_sf"/>
</dbReference>
<dbReference type="SUPFAM" id="SSF56112">
    <property type="entry name" value="Protein kinase-like (PK-like)"/>
    <property type="match status" value="1"/>
</dbReference>
<dbReference type="InterPro" id="IPR000719">
    <property type="entry name" value="Prot_kinase_dom"/>
</dbReference>
<organism evidence="7 9">
    <name type="scientific">Rhizophagus clarus</name>
    <dbReference type="NCBI Taxonomy" id="94130"/>
    <lineage>
        <taxon>Eukaryota</taxon>
        <taxon>Fungi</taxon>
        <taxon>Fungi incertae sedis</taxon>
        <taxon>Mucoromycota</taxon>
        <taxon>Glomeromycotina</taxon>
        <taxon>Glomeromycetes</taxon>
        <taxon>Glomerales</taxon>
        <taxon>Glomeraceae</taxon>
        <taxon>Rhizophagus</taxon>
    </lineage>
</organism>
<dbReference type="Gene3D" id="1.10.510.10">
    <property type="entry name" value="Transferase(Phosphotransferase) domain 1"/>
    <property type="match status" value="1"/>
</dbReference>
<keyword evidence="1" id="KW-0808">Transferase</keyword>
<dbReference type="SUPFAM" id="SSF81901">
    <property type="entry name" value="HCP-like"/>
    <property type="match status" value="1"/>
</dbReference>
<dbReference type="AlphaFoldDB" id="A0A2Z6QTR3"/>
<protein>
    <submittedName>
        <fullName evidence="8">Kinase-like domain-containing protein</fullName>
    </submittedName>
</protein>
<feature type="binding site" evidence="5">
    <location>
        <position position="52"/>
    </location>
    <ligand>
        <name>ATP</name>
        <dbReference type="ChEBI" id="CHEBI:30616"/>
    </ligand>
</feature>
<dbReference type="Proteomes" id="UP000247702">
    <property type="component" value="Unassembled WGS sequence"/>
</dbReference>
<dbReference type="InterPro" id="IPR006597">
    <property type="entry name" value="Sel1-like"/>
</dbReference>
<dbReference type="GO" id="GO:0005524">
    <property type="term" value="F:ATP binding"/>
    <property type="evidence" value="ECO:0007669"/>
    <property type="project" value="UniProtKB-UniRule"/>
</dbReference>
<dbReference type="Pfam" id="PF08238">
    <property type="entry name" value="Sel1"/>
    <property type="match status" value="4"/>
</dbReference>
<dbReference type="InterPro" id="IPR051681">
    <property type="entry name" value="Ser/Thr_Kinases-Pseudokinases"/>
</dbReference>
<dbReference type="EMBL" id="BLAL01000356">
    <property type="protein sequence ID" value="GET04726.1"/>
    <property type="molecule type" value="Genomic_DNA"/>
</dbReference>
<dbReference type="EMBL" id="BEXD01000513">
    <property type="protein sequence ID" value="GBB88071.1"/>
    <property type="molecule type" value="Genomic_DNA"/>
</dbReference>
<evidence type="ECO:0000256" key="5">
    <source>
        <dbReference type="PROSITE-ProRule" id="PRU10141"/>
    </source>
</evidence>
<sequence>MSNKVEIINNLIINNFLKYYEYSHFYNIQEIGFGRFGKVYRADYRNSCMVLKSFFNFDDITIKEIVNELKLHLHVRSHENIIRLRGFTTEYRNDNSKRYLLIEYADNGTLRNYLKEHFINLTWSDKLNLALQLASAVSCLHDEGVAHRDLNSNNILVHQGTIKLADLGLSKRIEESSNLQSKQFGMVAYVDPKIFDQTSNNHRLMKSYSLNKKSDIYSIGVLLWEISSGRPPFNNKSSDTSDISLALEILHGLREEPIPNTPKHYLKIYADCWNHEPDNRPTISEVVAKLDSIILNQPSNEQCQIIQNFKKININEIEPSISFDENNFVMIIYEIFTLLTNLEKERVKQEILKYFNDHNVTSQEIYNWIINNQDNSDSIVLLGEFNYLGIEVNVNKLRAFKLYEKAANLGNAFGIDNLGNCYEEGIGVTVNYEKAFDLYQKAASLGNTSGINNLGHCYDDGVGTNVDKQKAFELYQKAANLGNITAQYNLAVMYENGEGTVKNIDQAIFWFKKAAEQGDEDAQYKLKELC</sequence>
<dbReference type="Pfam" id="PF00069">
    <property type="entry name" value="Pkinase"/>
    <property type="match status" value="1"/>
</dbReference>
<accession>A0A2Z6QTR3</accession>
<dbReference type="OrthoDB" id="2425131at2759"/>
<keyword evidence="4 5" id="KW-0067">ATP-binding</keyword>
<dbReference type="Gene3D" id="1.25.40.10">
    <property type="entry name" value="Tetratricopeptide repeat domain"/>
    <property type="match status" value="1"/>
</dbReference>
<evidence type="ECO:0000313" key="7">
    <source>
        <dbReference type="EMBL" id="GBB88071.1"/>
    </source>
</evidence>
<dbReference type="PANTHER" id="PTHR44329">
    <property type="entry name" value="SERINE/THREONINE-PROTEIN KINASE TNNI3K-RELATED"/>
    <property type="match status" value="1"/>
</dbReference>
<reference evidence="8" key="2">
    <citation type="submission" date="2019-10" db="EMBL/GenBank/DDBJ databases">
        <title>Conservation and host-specific expression of non-tandemly repeated heterogenous ribosome RNA gene in arbuscular mycorrhizal fungi.</title>
        <authorList>
            <person name="Maeda T."/>
            <person name="Kobayashi Y."/>
            <person name="Nakagawa T."/>
            <person name="Ezawa T."/>
            <person name="Yamaguchi K."/>
            <person name="Bino T."/>
            <person name="Nishimoto Y."/>
            <person name="Shigenobu S."/>
            <person name="Kawaguchi M."/>
        </authorList>
    </citation>
    <scope>NUCLEOTIDE SEQUENCE</scope>
    <source>
        <strain evidence="8">HR1</strain>
    </source>
</reference>
<keyword evidence="3 8" id="KW-0418">Kinase</keyword>
<dbReference type="PROSITE" id="PS50011">
    <property type="entry name" value="PROTEIN_KINASE_DOM"/>
    <property type="match status" value="1"/>
</dbReference>
<dbReference type="InterPro" id="IPR001245">
    <property type="entry name" value="Ser-Thr/Tyr_kinase_cat_dom"/>
</dbReference>
<dbReference type="InterPro" id="IPR011009">
    <property type="entry name" value="Kinase-like_dom_sf"/>
</dbReference>
<dbReference type="InterPro" id="IPR017441">
    <property type="entry name" value="Protein_kinase_ATP_BS"/>
</dbReference>
<dbReference type="GO" id="GO:0004674">
    <property type="term" value="F:protein serine/threonine kinase activity"/>
    <property type="evidence" value="ECO:0007669"/>
    <property type="project" value="TreeGrafter"/>
</dbReference>
<dbReference type="PANTHER" id="PTHR44329:SF288">
    <property type="entry name" value="MITOGEN-ACTIVATED PROTEIN KINASE KINASE KINASE 20"/>
    <property type="match status" value="1"/>
</dbReference>
<proteinExistence type="predicted"/>
<evidence type="ECO:0000256" key="4">
    <source>
        <dbReference type="ARBA" id="ARBA00022840"/>
    </source>
</evidence>
<comment type="caution">
    <text evidence="7">The sequence shown here is derived from an EMBL/GenBank/DDBJ whole genome shotgun (WGS) entry which is preliminary data.</text>
</comment>